<accession>A0ABN5DFA5</accession>
<dbReference type="EMBL" id="CP010643">
    <property type="protein sequence ID" value="ATG35473.1"/>
    <property type="molecule type" value="Genomic_DNA"/>
</dbReference>
<name>A0ABN5DFA5_9RHOB</name>
<protein>
    <recommendedName>
        <fullName evidence="3">HEPN AbiU2-like domain-containing protein</fullName>
    </recommendedName>
</protein>
<organism evidence="1 2">
    <name type="scientific">Phaeobacter piscinae</name>
    <dbReference type="NCBI Taxonomy" id="1580596"/>
    <lineage>
        <taxon>Bacteria</taxon>
        <taxon>Pseudomonadati</taxon>
        <taxon>Pseudomonadota</taxon>
        <taxon>Alphaproteobacteria</taxon>
        <taxon>Rhodobacterales</taxon>
        <taxon>Roseobacteraceae</taxon>
        <taxon>Phaeobacter</taxon>
    </lineage>
</organism>
<evidence type="ECO:0000313" key="2">
    <source>
        <dbReference type="Proteomes" id="UP000218891"/>
    </source>
</evidence>
<reference evidence="1 2" key="4">
    <citation type="journal article" date="2018" name="Environ. Microbiol. Rep.">
        <title>Phylogenetic distribution of roseobacticides in the Roseobacter group and their effect on microalgae.</title>
        <authorList>
            <person name="Sonnenschein E.C."/>
            <person name="Phippen C.B."/>
            <person name="Bentzon-Tilia M."/>
            <person name="Rasmussen S.A."/>
            <person name="Nielsen K.F."/>
            <person name="Gram L."/>
        </authorList>
    </citation>
    <scope>NUCLEOTIDE SEQUENCE [LARGE SCALE GENOMIC DNA]</scope>
    <source>
        <strain evidence="1 2">P36</strain>
    </source>
</reference>
<evidence type="ECO:0008006" key="3">
    <source>
        <dbReference type="Google" id="ProtNLM"/>
    </source>
</evidence>
<reference evidence="1 2" key="3">
    <citation type="journal article" date="2017" name="Int. J. Syst. Evol. Microbiol.">
        <title>Adaptation of Surface-Associated Bacteria to the Open Ocean: A Genomically Distinct Subpopulation of Phaeobacter gallaeciensis Colonizes Pacific Mesozooplankton.</title>
        <authorList>
            <person name="Freese H.M."/>
            <person name="Methner A."/>
            <person name="Overmann J."/>
        </authorList>
    </citation>
    <scope>NUCLEOTIDE SEQUENCE [LARGE SCALE GENOMIC DNA]</scope>
    <source>
        <strain evidence="1 2">P36</strain>
    </source>
</reference>
<proteinExistence type="predicted"/>
<keyword evidence="2" id="KW-1185">Reference proteome</keyword>
<evidence type="ECO:0000313" key="1">
    <source>
        <dbReference type="EMBL" id="ATG35473.1"/>
    </source>
</evidence>
<sequence>MSSSEVERIDELGLETEKELKALLVSTLRINETWHEFAAAWFCEDSDIETMNSTSKFFFVNYRNGLLSQLVLDLVNITADKTVKGAEQASLGSLIASNEGLRDCGEDRLRQLRENMRKVRKLRDNQIAHWNKDVRTGACRKARIDFISLENAVKEVNRFMQDVHEELLPKKCCRPIFDSMSRPHRVGVSAILKLVRLGEDARRQKILDGDLF</sequence>
<dbReference type="RefSeq" id="WP_123580060.1">
    <property type="nucleotide sequence ID" value="NZ_CP010643.1"/>
</dbReference>
<reference evidence="1 2" key="1">
    <citation type="journal article" date="2017" name="Front. Microbiol.">
        <title>Phaeobacter piscinae sp. nov., a species of the Roseobacter group and potential aquaculture probiont.</title>
        <authorList>
            <person name="Sonnenschein E.C."/>
            <person name="Phippen C.B.W."/>
            <person name="Nielsen K.F."/>
            <person name="Mateiu R.V."/>
            <person name="Melchiorsen J."/>
            <person name="Gram L."/>
            <person name="Overmann J."/>
            <person name="Freese H.M."/>
        </authorList>
    </citation>
    <scope>NUCLEOTIDE SEQUENCE [LARGE SCALE GENOMIC DNA]</scope>
    <source>
        <strain evidence="1 2">P36</strain>
    </source>
</reference>
<dbReference type="Proteomes" id="UP000218891">
    <property type="component" value="Chromosome"/>
</dbReference>
<gene>
    <name evidence="1" type="ORF">PhaeoP36_01324</name>
</gene>
<reference evidence="1 2" key="2">
    <citation type="journal article" date="2017" name="Genome Biol. Evol.">
        <title>Trajectories and Drivers of Genome Evolution in Surface-Associated Marine Phaeobacter.</title>
        <authorList>
            <person name="Freese H.M."/>
            <person name="Sikorski J."/>
            <person name="Bunk B."/>
            <person name="Scheuner C."/>
            <person name="Meier-Kolthoff J.P."/>
            <person name="Sproer C."/>
            <person name="Gram L."/>
            <person name="Overmann J."/>
        </authorList>
    </citation>
    <scope>NUCLEOTIDE SEQUENCE [LARGE SCALE GENOMIC DNA]</scope>
    <source>
        <strain evidence="1 2">P36</strain>
    </source>
</reference>